<dbReference type="Proteomes" id="UP001186944">
    <property type="component" value="Unassembled WGS sequence"/>
</dbReference>
<proteinExistence type="predicted"/>
<feature type="transmembrane region" description="Helical" evidence="9">
    <location>
        <begin position="239"/>
        <end position="260"/>
    </location>
</feature>
<keyword evidence="8" id="KW-0739">Sodium transport</keyword>
<evidence type="ECO:0000256" key="7">
    <source>
        <dbReference type="ARBA" id="ARBA00023136"/>
    </source>
</evidence>
<feature type="transmembrane region" description="Helical" evidence="9">
    <location>
        <begin position="45"/>
        <end position="73"/>
    </location>
</feature>
<keyword evidence="4 9" id="KW-1133">Transmembrane helix</keyword>
<dbReference type="InterPro" id="IPR006153">
    <property type="entry name" value="Cation/H_exchanger_TM"/>
</dbReference>
<feature type="transmembrane region" description="Helical" evidence="9">
    <location>
        <begin position="138"/>
        <end position="158"/>
    </location>
</feature>
<dbReference type="InterPro" id="IPR018422">
    <property type="entry name" value="Cation/H_exchanger_CPA1"/>
</dbReference>
<comment type="subcellular location">
    <subcellularLocation>
        <location evidence="1">Membrane</location>
        <topology evidence="1">Multi-pass membrane protein</topology>
    </subcellularLocation>
</comment>
<evidence type="ECO:0000256" key="6">
    <source>
        <dbReference type="ARBA" id="ARBA00023065"/>
    </source>
</evidence>
<keyword evidence="6" id="KW-0406">Ion transport</keyword>
<evidence type="ECO:0000256" key="8">
    <source>
        <dbReference type="ARBA" id="ARBA00023201"/>
    </source>
</evidence>
<evidence type="ECO:0000256" key="1">
    <source>
        <dbReference type="ARBA" id="ARBA00004141"/>
    </source>
</evidence>
<protein>
    <recommendedName>
        <fullName evidence="10">Cation/H+ exchanger transmembrane domain-containing protein</fullName>
    </recommendedName>
</protein>
<dbReference type="GO" id="GO:0051453">
    <property type="term" value="P:regulation of intracellular pH"/>
    <property type="evidence" value="ECO:0007669"/>
    <property type="project" value="TreeGrafter"/>
</dbReference>
<organism evidence="11 12">
    <name type="scientific">Pinctada imbricata</name>
    <name type="common">Atlantic pearl-oyster</name>
    <name type="synonym">Pinctada martensii</name>
    <dbReference type="NCBI Taxonomy" id="66713"/>
    <lineage>
        <taxon>Eukaryota</taxon>
        <taxon>Metazoa</taxon>
        <taxon>Spiralia</taxon>
        <taxon>Lophotrochozoa</taxon>
        <taxon>Mollusca</taxon>
        <taxon>Bivalvia</taxon>
        <taxon>Autobranchia</taxon>
        <taxon>Pteriomorphia</taxon>
        <taxon>Pterioida</taxon>
        <taxon>Pterioidea</taxon>
        <taxon>Pteriidae</taxon>
        <taxon>Pinctada</taxon>
    </lineage>
</organism>
<feature type="transmembrane region" description="Helical" evidence="9">
    <location>
        <begin position="108"/>
        <end position="126"/>
    </location>
</feature>
<name>A0AA88XYM1_PINIB</name>
<feature type="domain" description="Cation/H+ exchanger transmembrane" evidence="10">
    <location>
        <begin position="16"/>
        <end position="254"/>
    </location>
</feature>
<evidence type="ECO:0000313" key="11">
    <source>
        <dbReference type="EMBL" id="KAK3094555.1"/>
    </source>
</evidence>
<dbReference type="EMBL" id="VSWD01000008">
    <property type="protein sequence ID" value="KAK3094555.1"/>
    <property type="molecule type" value="Genomic_DNA"/>
</dbReference>
<dbReference type="PANTHER" id="PTHR10110">
    <property type="entry name" value="SODIUM/HYDROGEN EXCHANGER"/>
    <property type="match status" value="1"/>
</dbReference>
<feature type="transmembrane region" description="Helical" evidence="9">
    <location>
        <begin position="170"/>
        <end position="193"/>
    </location>
</feature>
<accession>A0AA88XYM1</accession>
<evidence type="ECO:0000256" key="5">
    <source>
        <dbReference type="ARBA" id="ARBA00023053"/>
    </source>
</evidence>
<feature type="transmembrane region" description="Helical" evidence="9">
    <location>
        <begin position="12"/>
        <end position="33"/>
    </location>
</feature>
<feature type="transmembrane region" description="Helical" evidence="9">
    <location>
        <begin position="205"/>
        <end position="227"/>
    </location>
</feature>
<dbReference type="AlphaFoldDB" id="A0AA88XYM1"/>
<evidence type="ECO:0000256" key="4">
    <source>
        <dbReference type="ARBA" id="ARBA00022989"/>
    </source>
</evidence>
<feature type="transmembrane region" description="Helical" evidence="9">
    <location>
        <begin position="85"/>
        <end position="102"/>
    </location>
</feature>
<evidence type="ECO:0000256" key="2">
    <source>
        <dbReference type="ARBA" id="ARBA00022448"/>
    </source>
</evidence>
<reference evidence="11" key="1">
    <citation type="submission" date="2019-08" db="EMBL/GenBank/DDBJ databases">
        <title>The improved chromosome-level genome for the pearl oyster Pinctada fucata martensii using PacBio sequencing and Hi-C.</title>
        <authorList>
            <person name="Zheng Z."/>
        </authorList>
    </citation>
    <scope>NUCLEOTIDE SEQUENCE</scope>
    <source>
        <strain evidence="11">ZZ-2019</strain>
        <tissue evidence="11">Adductor muscle</tissue>
    </source>
</reference>
<evidence type="ECO:0000313" key="12">
    <source>
        <dbReference type="Proteomes" id="UP001186944"/>
    </source>
</evidence>
<sequence length="441" mass="50415">MWTVFFVRSYGAFLKIILSDGVTVVLYNVMQAYNKITQSGGSVDAVHIVLGFLKFFIVCLGGLLIGVLVGLLSAILTKYTHKVKVVEPVAIFGMAYLAFLIAELFEFSGIICIIGCGLVQVAYAFHNITSKSKVAIKYFSKVLSTTSEIIIFLFLGLSVYKEPFVWNTGFVLWTLFLCIVFRFAITYIMSIIINKVDVYRVRKIGYDEMFIMSYGGLRGAVCFSLVALLDEKYFPQRPLFHTTTLIVILFTCILTSKKIFTHQKYRYRFMQTQLSINDHLMAGIEEVVGRAGKFQFRVRSDTVRFSVGEPTVKDFRRAMERHASTVLGQSLNPVTRFESNLQGMRKLHVVNQLRNKRSSNMRLARMNTIRKMPERALSWSESDSDLCQLREASTSQHGLKERAKTMDMTTIPNTLEGFTKYVYRNSHMYTYNLPVFRCILV</sequence>
<keyword evidence="3 9" id="KW-0812">Transmembrane</keyword>
<dbReference type="GO" id="GO:0005886">
    <property type="term" value="C:plasma membrane"/>
    <property type="evidence" value="ECO:0007669"/>
    <property type="project" value="TreeGrafter"/>
</dbReference>
<dbReference type="GO" id="GO:0015385">
    <property type="term" value="F:sodium:proton antiporter activity"/>
    <property type="evidence" value="ECO:0007669"/>
    <property type="project" value="InterPro"/>
</dbReference>
<keyword evidence="5" id="KW-0915">Sodium</keyword>
<evidence type="ECO:0000259" key="10">
    <source>
        <dbReference type="Pfam" id="PF00999"/>
    </source>
</evidence>
<comment type="caution">
    <text evidence="11">The sequence shown here is derived from an EMBL/GenBank/DDBJ whole genome shotgun (WGS) entry which is preliminary data.</text>
</comment>
<keyword evidence="12" id="KW-1185">Reference proteome</keyword>
<keyword evidence="7 9" id="KW-0472">Membrane</keyword>
<keyword evidence="2" id="KW-0813">Transport</keyword>
<gene>
    <name evidence="11" type="ORF">FSP39_003364</name>
</gene>
<dbReference type="GO" id="GO:0098719">
    <property type="term" value="P:sodium ion import across plasma membrane"/>
    <property type="evidence" value="ECO:0007669"/>
    <property type="project" value="TreeGrafter"/>
</dbReference>
<evidence type="ECO:0000256" key="9">
    <source>
        <dbReference type="SAM" id="Phobius"/>
    </source>
</evidence>
<dbReference type="GO" id="GO:0015386">
    <property type="term" value="F:potassium:proton antiporter activity"/>
    <property type="evidence" value="ECO:0007669"/>
    <property type="project" value="TreeGrafter"/>
</dbReference>
<dbReference type="Pfam" id="PF00999">
    <property type="entry name" value="Na_H_Exchanger"/>
    <property type="match status" value="1"/>
</dbReference>
<evidence type="ECO:0000256" key="3">
    <source>
        <dbReference type="ARBA" id="ARBA00022692"/>
    </source>
</evidence>
<dbReference type="PANTHER" id="PTHR10110:SF126">
    <property type="entry name" value="NA(+)_H(+) EXCHANGER PROTEIN 7"/>
    <property type="match status" value="1"/>
</dbReference>